<evidence type="ECO:0000313" key="7">
    <source>
        <dbReference type="EMBL" id="QNO16056.1"/>
    </source>
</evidence>
<reference evidence="7 8" key="1">
    <citation type="submission" date="2020-07" db="EMBL/GenBank/DDBJ databases">
        <title>Alkalicella. sp. LB2 genome.</title>
        <authorList>
            <person name="Postec A."/>
            <person name="Quemeneur M."/>
        </authorList>
    </citation>
    <scope>NUCLEOTIDE SEQUENCE [LARGE SCALE GENOMIC DNA]</scope>
    <source>
        <strain evidence="7 8">LB2</strain>
    </source>
</reference>
<gene>
    <name evidence="7" type="ORF">HYG86_15410</name>
</gene>
<dbReference type="FunFam" id="3.40.50.720:FF:000363">
    <property type="entry name" value="D-isomer specific 2-hydroxyacid dehydrogenase"/>
    <property type="match status" value="1"/>
</dbReference>
<keyword evidence="2 4" id="KW-0560">Oxidoreductase</keyword>
<comment type="similarity">
    <text evidence="1 4">Belongs to the D-isomer specific 2-hydroxyacid dehydrogenase family.</text>
</comment>
<dbReference type="PANTHER" id="PTHR43333:SF1">
    <property type="entry name" value="D-ISOMER SPECIFIC 2-HYDROXYACID DEHYDROGENASE NAD-BINDING DOMAIN-CONTAINING PROTEIN"/>
    <property type="match status" value="1"/>
</dbReference>
<evidence type="ECO:0000256" key="3">
    <source>
        <dbReference type="ARBA" id="ARBA00023027"/>
    </source>
</evidence>
<name>A0A7G9WBJ4_ALKCA</name>
<evidence type="ECO:0000259" key="5">
    <source>
        <dbReference type="Pfam" id="PF00389"/>
    </source>
</evidence>
<dbReference type="Gene3D" id="3.40.50.720">
    <property type="entry name" value="NAD(P)-binding Rossmann-like Domain"/>
    <property type="match status" value="2"/>
</dbReference>
<dbReference type="KEGG" id="acae:HYG86_15410"/>
<evidence type="ECO:0000259" key="6">
    <source>
        <dbReference type="Pfam" id="PF02826"/>
    </source>
</evidence>
<dbReference type="EMBL" id="CP058559">
    <property type="protein sequence ID" value="QNO16056.1"/>
    <property type="molecule type" value="Genomic_DNA"/>
</dbReference>
<organism evidence="7 8">
    <name type="scientific">Alkalicella caledoniensis</name>
    <dbReference type="NCBI Taxonomy" id="2731377"/>
    <lineage>
        <taxon>Bacteria</taxon>
        <taxon>Bacillati</taxon>
        <taxon>Bacillota</taxon>
        <taxon>Clostridia</taxon>
        <taxon>Eubacteriales</taxon>
        <taxon>Proteinivoracaceae</taxon>
        <taxon>Alkalicella</taxon>
    </lineage>
</organism>
<evidence type="ECO:0000256" key="1">
    <source>
        <dbReference type="ARBA" id="ARBA00005854"/>
    </source>
</evidence>
<dbReference type="Pfam" id="PF02826">
    <property type="entry name" value="2-Hacid_dh_C"/>
    <property type="match status" value="1"/>
</dbReference>
<feature type="domain" description="D-isomer specific 2-hydroxyacid dehydrogenase NAD-binding" evidence="6">
    <location>
        <begin position="103"/>
        <end position="276"/>
    </location>
</feature>
<dbReference type="PANTHER" id="PTHR43333">
    <property type="entry name" value="2-HACID_DH_C DOMAIN-CONTAINING PROTEIN"/>
    <property type="match status" value="1"/>
</dbReference>
<evidence type="ECO:0000313" key="8">
    <source>
        <dbReference type="Proteomes" id="UP000516160"/>
    </source>
</evidence>
<dbReference type="SUPFAM" id="SSF52283">
    <property type="entry name" value="Formate/glycerate dehydrogenase catalytic domain-like"/>
    <property type="match status" value="1"/>
</dbReference>
<dbReference type="Proteomes" id="UP000516160">
    <property type="component" value="Chromosome"/>
</dbReference>
<accession>A0A7G9WBJ4</accession>
<dbReference type="InterPro" id="IPR006140">
    <property type="entry name" value="D-isomer_DH_NAD-bd"/>
</dbReference>
<evidence type="ECO:0000256" key="2">
    <source>
        <dbReference type="ARBA" id="ARBA00023002"/>
    </source>
</evidence>
<proteinExistence type="inferred from homology"/>
<dbReference type="Pfam" id="PF00389">
    <property type="entry name" value="2-Hacid_dh"/>
    <property type="match status" value="1"/>
</dbReference>
<dbReference type="GO" id="GO:0051287">
    <property type="term" value="F:NAD binding"/>
    <property type="evidence" value="ECO:0007669"/>
    <property type="project" value="InterPro"/>
</dbReference>
<dbReference type="InterPro" id="IPR006139">
    <property type="entry name" value="D-isomer_2_OHA_DH_cat_dom"/>
</dbReference>
<dbReference type="CDD" id="cd05300">
    <property type="entry name" value="2-Hacid_dh_1"/>
    <property type="match status" value="1"/>
</dbReference>
<dbReference type="RefSeq" id="WP_213166453.1">
    <property type="nucleotide sequence ID" value="NZ_CP058559.1"/>
</dbReference>
<evidence type="ECO:0000256" key="4">
    <source>
        <dbReference type="RuleBase" id="RU003719"/>
    </source>
</evidence>
<dbReference type="SUPFAM" id="SSF51735">
    <property type="entry name" value="NAD(P)-binding Rossmann-fold domains"/>
    <property type="match status" value="1"/>
</dbReference>
<keyword evidence="3" id="KW-0520">NAD</keyword>
<sequence>MANVLIYLDLTEEIIENVKKQFSTDTIIVTYEREDIPKYLKDADVFVTFQFTKEMLEMASNLKWLQVISAGVDSLPLEEIFKRGIILTNGRGIHKIHMAEYAMGAMISMARNFPTMLKNQLEGNWDRRVDQGEIHGATVGILGMGSIGEQIAKLSKAFGMNVLGVKRTPAEMDYVDEVYSMDDMGLLFKESDYLINLLPTTKETHEIIGKKYLQMMKKTAVFINIGRGTTMNEPELVDVLKNKKIRGYFSDVFYEEPLPKDSELWKLDNVVITPHICGVSPHYNKRAMEITTHNLKVFTTGEGEMINVVTEEKGY</sequence>
<feature type="domain" description="D-isomer specific 2-hydroxyacid dehydrogenase catalytic" evidence="5">
    <location>
        <begin position="4"/>
        <end position="309"/>
    </location>
</feature>
<dbReference type="InterPro" id="IPR036291">
    <property type="entry name" value="NAD(P)-bd_dom_sf"/>
</dbReference>
<keyword evidence="8" id="KW-1185">Reference proteome</keyword>
<protein>
    <submittedName>
        <fullName evidence="7">D-2-hydroxyacid dehydrogenase</fullName>
    </submittedName>
</protein>
<dbReference type="AlphaFoldDB" id="A0A7G9WBJ4"/>
<dbReference type="GO" id="GO:0016616">
    <property type="term" value="F:oxidoreductase activity, acting on the CH-OH group of donors, NAD or NADP as acceptor"/>
    <property type="evidence" value="ECO:0007669"/>
    <property type="project" value="InterPro"/>
</dbReference>